<dbReference type="GO" id="GO:0006261">
    <property type="term" value="P:DNA-templated DNA replication"/>
    <property type="evidence" value="ECO:0007669"/>
    <property type="project" value="TreeGrafter"/>
</dbReference>
<dbReference type="InterPro" id="IPR008921">
    <property type="entry name" value="DNA_pol3_clamp-load_cplx_C"/>
</dbReference>
<evidence type="ECO:0000259" key="6">
    <source>
        <dbReference type="SMART" id="SM00382"/>
    </source>
</evidence>
<sequence>MNKQSPGRSTMNKNQVSDSNEEKSSCPICFKNYTVSQIEAHVNRCLFLSSGSTSNEKKTAVGGLSFQEKRHHEEIDCTYSPKKLKEENVESVYPSCSQNVVTKSAQLEGSVPLAEQMRPSSFQEYIGQAHVLGQNTILRSLLDNNEVPSMILWGPPGCGKTSLAHIISKQCQSRSTQSFRFVKLSATMAGVNDVKEAVKIAKNELASFKRRTILFMDEIHRFNKLQQDIFLPHVESGCIVLIGATTENPSFSLNSALLSRCRVFVLEKLAAPDIIQILTSAAKRLDLAVVSGSEPIQSPLSIDKESIDWLADMCDGDARIALNSLHMALKTCSGQSKPVRITLKDIEEGIKRSHLLYDRKGEEHYNVISAMHKSIRASDDNAALYWLARMLEGGEDPVYIARRLVVCASEDVGLEDPNALTLAMSAMQACKLIGMPECGLFLAHIATYLSRAPKSREVYNALAEAKRCVRDHKGPLPSVPLHLRNAPTKLMKQLGYGAGYNMRDRLSSNLSYMPPGMEHLDFFGKSDTKKQQ</sequence>
<dbReference type="GO" id="GO:0008047">
    <property type="term" value="F:enzyme activator activity"/>
    <property type="evidence" value="ECO:0007669"/>
    <property type="project" value="TreeGrafter"/>
</dbReference>
<name>A0A1B6EPV5_9HEMI</name>
<evidence type="ECO:0000313" key="7">
    <source>
        <dbReference type="EMBL" id="JAS39964.1"/>
    </source>
</evidence>
<dbReference type="GO" id="GO:0005524">
    <property type="term" value="F:ATP binding"/>
    <property type="evidence" value="ECO:0007669"/>
    <property type="project" value="UniProtKB-KW"/>
</dbReference>
<accession>A0A1B6EPV5</accession>
<evidence type="ECO:0000256" key="2">
    <source>
        <dbReference type="ARBA" id="ARBA00022705"/>
    </source>
</evidence>
<reference evidence="7" key="1">
    <citation type="submission" date="2015-11" db="EMBL/GenBank/DDBJ databases">
        <title>De novo transcriptome assembly of four potential Pierce s Disease insect vectors from Arizona vineyards.</title>
        <authorList>
            <person name="Tassone E.E."/>
        </authorList>
    </citation>
    <scope>NUCLEOTIDE SEQUENCE</scope>
</reference>
<dbReference type="SUPFAM" id="SSF48019">
    <property type="entry name" value="post-AAA+ oligomerization domain-like"/>
    <property type="match status" value="1"/>
</dbReference>
<dbReference type="Pfam" id="PF00004">
    <property type="entry name" value="AAA"/>
    <property type="match status" value="1"/>
</dbReference>
<dbReference type="SUPFAM" id="SSF52540">
    <property type="entry name" value="P-loop containing nucleoside triphosphate hydrolases"/>
    <property type="match status" value="1"/>
</dbReference>
<dbReference type="InterPro" id="IPR027417">
    <property type="entry name" value="P-loop_NTPase"/>
</dbReference>
<evidence type="ECO:0000256" key="4">
    <source>
        <dbReference type="ARBA" id="ARBA00022840"/>
    </source>
</evidence>
<keyword evidence="2" id="KW-0235">DNA replication</keyword>
<dbReference type="InterPro" id="IPR003959">
    <property type="entry name" value="ATPase_AAA_core"/>
</dbReference>
<dbReference type="GO" id="GO:0005634">
    <property type="term" value="C:nucleus"/>
    <property type="evidence" value="ECO:0007669"/>
    <property type="project" value="TreeGrafter"/>
</dbReference>
<dbReference type="PANTHER" id="PTHR13779">
    <property type="entry name" value="WERNER HELICASE-INTERACTING PROTEIN 1 FAMILY MEMBER"/>
    <property type="match status" value="1"/>
</dbReference>
<dbReference type="InterPro" id="IPR032423">
    <property type="entry name" value="AAA_assoc_2"/>
</dbReference>
<organism evidence="7">
    <name type="scientific">Cuerna arida</name>
    <dbReference type="NCBI Taxonomy" id="1464854"/>
    <lineage>
        <taxon>Eukaryota</taxon>
        <taxon>Metazoa</taxon>
        <taxon>Ecdysozoa</taxon>
        <taxon>Arthropoda</taxon>
        <taxon>Hexapoda</taxon>
        <taxon>Insecta</taxon>
        <taxon>Pterygota</taxon>
        <taxon>Neoptera</taxon>
        <taxon>Paraneoptera</taxon>
        <taxon>Hemiptera</taxon>
        <taxon>Auchenorrhyncha</taxon>
        <taxon>Membracoidea</taxon>
        <taxon>Cicadellidae</taxon>
        <taxon>Cicadellinae</taxon>
        <taxon>Proconiini</taxon>
        <taxon>Cuerna</taxon>
    </lineage>
</organism>
<gene>
    <name evidence="7" type="ORF">g.20231</name>
</gene>
<dbReference type="GO" id="GO:0017116">
    <property type="term" value="F:single-stranded DNA helicase activity"/>
    <property type="evidence" value="ECO:0007669"/>
    <property type="project" value="TreeGrafter"/>
</dbReference>
<dbReference type="CDD" id="cd18139">
    <property type="entry name" value="HLD_clamp_RarA"/>
    <property type="match status" value="1"/>
</dbReference>
<dbReference type="EMBL" id="GECZ01029805">
    <property type="protein sequence ID" value="JAS39964.1"/>
    <property type="molecule type" value="Transcribed_RNA"/>
</dbReference>
<comment type="similarity">
    <text evidence="1">Belongs to the AAA ATPase family. RarA/MGS1/WRNIP1 subfamily.</text>
</comment>
<dbReference type="Gene3D" id="1.10.3710.10">
    <property type="entry name" value="DNA polymerase III clamp loader subunits, C-terminal domain"/>
    <property type="match status" value="1"/>
</dbReference>
<dbReference type="GO" id="GO:0000731">
    <property type="term" value="P:DNA synthesis involved in DNA repair"/>
    <property type="evidence" value="ECO:0007669"/>
    <property type="project" value="TreeGrafter"/>
</dbReference>
<dbReference type="Gene3D" id="1.10.8.60">
    <property type="match status" value="1"/>
</dbReference>
<protein>
    <recommendedName>
        <fullName evidence="6">AAA+ ATPase domain-containing protein</fullName>
    </recommendedName>
</protein>
<dbReference type="Pfam" id="PF16193">
    <property type="entry name" value="AAA_assoc_2"/>
    <property type="match status" value="1"/>
</dbReference>
<feature type="domain" description="AAA+ ATPase" evidence="6">
    <location>
        <begin position="146"/>
        <end position="269"/>
    </location>
</feature>
<dbReference type="CDD" id="cd00009">
    <property type="entry name" value="AAA"/>
    <property type="match status" value="1"/>
</dbReference>
<dbReference type="FunFam" id="1.20.272.10:FF:000001">
    <property type="entry name" value="Putative AAA family ATPase"/>
    <property type="match status" value="1"/>
</dbReference>
<dbReference type="SMART" id="SM00382">
    <property type="entry name" value="AAA"/>
    <property type="match status" value="1"/>
</dbReference>
<dbReference type="PANTHER" id="PTHR13779:SF7">
    <property type="entry name" value="ATPASE WRNIP1"/>
    <property type="match status" value="1"/>
</dbReference>
<dbReference type="Gene3D" id="1.20.272.10">
    <property type="match status" value="1"/>
</dbReference>
<dbReference type="GO" id="GO:0016887">
    <property type="term" value="F:ATP hydrolysis activity"/>
    <property type="evidence" value="ECO:0007669"/>
    <property type="project" value="InterPro"/>
</dbReference>
<dbReference type="GO" id="GO:0003677">
    <property type="term" value="F:DNA binding"/>
    <property type="evidence" value="ECO:0007669"/>
    <property type="project" value="InterPro"/>
</dbReference>
<feature type="compositionally biased region" description="Polar residues" evidence="5">
    <location>
        <begin position="1"/>
        <end position="18"/>
    </location>
</feature>
<dbReference type="Pfam" id="PF12002">
    <property type="entry name" value="MgsA_C"/>
    <property type="match status" value="1"/>
</dbReference>
<keyword evidence="3" id="KW-0547">Nucleotide-binding</keyword>
<feature type="region of interest" description="Disordered" evidence="5">
    <location>
        <begin position="1"/>
        <end position="24"/>
    </location>
</feature>
<evidence type="ECO:0000256" key="3">
    <source>
        <dbReference type="ARBA" id="ARBA00022741"/>
    </source>
</evidence>
<evidence type="ECO:0000256" key="1">
    <source>
        <dbReference type="ARBA" id="ARBA00008959"/>
    </source>
</evidence>
<evidence type="ECO:0000256" key="5">
    <source>
        <dbReference type="SAM" id="MobiDB-lite"/>
    </source>
</evidence>
<dbReference type="InterPro" id="IPR051314">
    <property type="entry name" value="AAA_ATPase_RarA/MGS1/WRNIP1"/>
</dbReference>
<dbReference type="InterPro" id="IPR021886">
    <property type="entry name" value="MgsA_C"/>
</dbReference>
<dbReference type="AlphaFoldDB" id="A0A1B6EPV5"/>
<dbReference type="InterPro" id="IPR003593">
    <property type="entry name" value="AAA+_ATPase"/>
</dbReference>
<proteinExistence type="inferred from homology"/>
<dbReference type="FunFam" id="3.40.50.300:FF:000137">
    <property type="entry name" value="Replication-associated recombination protein A"/>
    <property type="match status" value="1"/>
</dbReference>
<keyword evidence="4" id="KW-0067">ATP-binding</keyword>
<dbReference type="Gene3D" id="3.40.50.300">
    <property type="entry name" value="P-loop containing nucleotide triphosphate hydrolases"/>
    <property type="match status" value="1"/>
</dbReference>